<keyword evidence="3" id="KW-1185">Reference proteome</keyword>
<feature type="compositionally biased region" description="Basic and acidic residues" evidence="1">
    <location>
        <begin position="15"/>
        <end position="29"/>
    </location>
</feature>
<reference evidence="2 3" key="1">
    <citation type="submission" date="2018-05" db="EMBL/GenBank/DDBJ databases">
        <title>Draft genome sequence of Scytalidium lignicola DSM 105466, a ubiquitous saprotrophic fungus.</title>
        <authorList>
            <person name="Buettner E."/>
            <person name="Gebauer A.M."/>
            <person name="Hofrichter M."/>
            <person name="Liers C."/>
            <person name="Kellner H."/>
        </authorList>
    </citation>
    <scope>NUCLEOTIDE SEQUENCE [LARGE SCALE GENOMIC DNA]</scope>
    <source>
        <strain evidence="2 3">DSM 105466</strain>
    </source>
</reference>
<feature type="compositionally biased region" description="Polar residues" evidence="1">
    <location>
        <begin position="229"/>
        <end position="316"/>
    </location>
</feature>
<feature type="non-terminal residue" evidence="2">
    <location>
        <position position="1"/>
    </location>
</feature>
<proteinExistence type="predicted"/>
<protein>
    <submittedName>
        <fullName evidence="2">Uncharacterized protein</fullName>
    </submittedName>
</protein>
<evidence type="ECO:0000256" key="1">
    <source>
        <dbReference type="SAM" id="MobiDB-lite"/>
    </source>
</evidence>
<dbReference type="STRING" id="5539.A0A3E2HC58"/>
<dbReference type="OMA" id="MKNGWHP"/>
<dbReference type="EMBL" id="NCSJ02000086">
    <property type="protein sequence ID" value="RFU30998.1"/>
    <property type="molecule type" value="Genomic_DNA"/>
</dbReference>
<dbReference type="OrthoDB" id="3357271at2759"/>
<feature type="compositionally biased region" description="Basic and acidic residues" evidence="1">
    <location>
        <begin position="41"/>
        <end position="56"/>
    </location>
</feature>
<organism evidence="2 3">
    <name type="scientific">Scytalidium lignicola</name>
    <name type="common">Hyphomycete</name>
    <dbReference type="NCBI Taxonomy" id="5539"/>
    <lineage>
        <taxon>Eukaryota</taxon>
        <taxon>Fungi</taxon>
        <taxon>Dikarya</taxon>
        <taxon>Ascomycota</taxon>
        <taxon>Pezizomycotina</taxon>
        <taxon>Leotiomycetes</taxon>
        <taxon>Leotiomycetes incertae sedis</taxon>
        <taxon>Scytalidium</taxon>
    </lineage>
</organism>
<dbReference type="AlphaFoldDB" id="A0A3E2HC58"/>
<feature type="compositionally biased region" description="Basic and acidic residues" evidence="1">
    <location>
        <begin position="113"/>
        <end position="126"/>
    </location>
</feature>
<gene>
    <name evidence="2" type="ORF">B7463_g5324</name>
</gene>
<evidence type="ECO:0000313" key="3">
    <source>
        <dbReference type="Proteomes" id="UP000258309"/>
    </source>
</evidence>
<feature type="compositionally biased region" description="Basic and acidic residues" evidence="1">
    <location>
        <begin position="354"/>
        <end position="368"/>
    </location>
</feature>
<sequence>MSGFKDTIKGGWHPKGKDGKSKESWRGDFKGINQVAGWMGKGKDPKAGDSSEERIARPLSTLKDPALFGPPPKNVNYHGGAALPHKITPDTRGLGAPLTREQIQAKQEAEEEEARRQAEEEEEKMHAGPPVPYRADTTGLSTSNLPPPPGRKDGADGRTPVVQTMDRPKPPGLPPRLPPRQNSSTVSSPRSNREEVEPPSHRGILNQGSLNRLGAAGISVPGFGVGGSPNESASPALSPRTSATSPQPVANTAQLNELQSRFSRLSTPTASNPDSPSEGTSFSQKQAAFKTASSFRKDPSSVSFSDMKNAASTANNFRERHGEQVASGLNTANNMNTKYGVTNKIGSYGGTRSPEPEVGHQIDMRDNTVADSGTAITASKKKPPPPPPKKRADLAGSSVSSPPVPVSTRPNFPMNNYQ</sequence>
<feature type="non-terminal residue" evidence="2">
    <location>
        <position position="418"/>
    </location>
</feature>
<accession>A0A3E2HC58</accession>
<dbReference type="Proteomes" id="UP000258309">
    <property type="component" value="Unassembled WGS sequence"/>
</dbReference>
<feature type="region of interest" description="Disordered" evidence="1">
    <location>
        <begin position="1"/>
        <end position="418"/>
    </location>
</feature>
<feature type="compositionally biased region" description="Polar residues" evidence="1">
    <location>
        <begin position="408"/>
        <end position="418"/>
    </location>
</feature>
<evidence type="ECO:0000313" key="2">
    <source>
        <dbReference type="EMBL" id="RFU30998.1"/>
    </source>
</evidence>
<feature type="compositionally biased region" description="Polar residues" evidence="1">
    <location>
        <begin position="181"/>
        <end position="190"/>
    </location>
</feature>
<comment type="caution">
    <text evidence="2">The sequence shown here is derived from an EMBL/GenBank/DDBJ whole genome shotgun (WGS) entry which is preliminary data.</text>
</comment>
<feature type="compositionally biased region" description="Polar residues" evidence="1">
    <location>
        <begin position="327"/>
        <end position="340"/>
    </location>
</feature>
<feature type="compositionally biased region" description="Basic and acidic residues" evidence="1">
    <location>
        <begin position="191"/>
        <end position="200"/>
    </location>
</feature>
<name>A0A3E2HC58_SCYLI</name>